<proteinExistence type="predicted"/>
<dbReference type="AlphaFoldDB" id="A0A820MI47"/>
<gene>
    <name evidence="2" type="ORF">OXD698_LOCUS49938</name>
</gene>
<dbReference type="Proteomes" id="UP000663844">
    <property type="component" value="Unassembled WGS sequence"/>
</dbReference>
<feature type="region of interest" description="Disordered" evidence="1">
    <location>
        <begin position="24"/>
        <end position="120"/>
    </location>
</feature>
<evidence type="ECO:0000313" key="2">
    <source>
        <dbReference type="EMBL" id="CAF4372857.1"/>
    </source>
</evidence>
<feature type="compositionally biased region" description="Basic and acidic residues" evidence="1">
    <location>
        <begin position="103"/>
        <end position="120"/>
    </location>
</feature>
<dbReference type="EMBL" id="CAJOAZ010023152">
    <property type="protein sequence ID" value="CAF4372857.1"/>
    <property type="molecule type" value="Genomic_DNA"/>
</dbReference>
<feature type="non-terminal residue" evidence="2">
    <location>
        <position position="1"/>
    </location>
</feature>
<protein>
    <submittedName>
        <fullName evidence="2">Uncharacterized protein</fullName>
    </submittedName>
</protein>
<accession>A0A820MI47</accession>
<comment type="caution">
    <text evidence="2">The sequence shown here is derived from an EMBL/GenBank/DDBJ whole genome shotgun (WGS) entry which is preliminary data.</text>
</comment>
<name>A0A820MI47_9BILA</name>
<evidence type="ECO:0000256" key="1">
    <source>
        <dbReference type="SAM" id="MobiDB-lite"/>
    </source>
</evidence>
<organism evidence="2 3">
    <name type="scientific">Adineta steineri</name>
    <dbReference type="NCBI Taxonomy" id="433720"/>
    <lineage>
        <taxon>Eukaryota</taxon>
        <taxon>Metazoa</taxon>
        <taxon>Spiralia</taxon>
        <taxon>Gnathifera</taxon>
        <taxon>Rotifera</taxon>
        <taxon>Eurotatoria</taxon>
        <taxon>Bdelloidea</taxon>
        <taxon>Adinetida</taxon>
        <taxon>Adinetidae</taxon>
        <taxon>Adineta</taxon>
    </lineage>
</organism>
<feature type="compositionally biased region" description="Polar residues" evidence="1">
    <location>
        <begin position="83"/>
        <end position="100"/>
    </location>
</feature>
<sequence>IMGEVVVRNAKADTRNQIAEKLKAAEAQGGAGANGSASSLGEKRRRRWDQTAPTDDNDPKAKKTAYDEAVTPAHRIWDATPAPGQSSFDETPHHSTTPSNKRNRWDETPRTERETANSGW</sequence>
<feature type="non-terminal residue" evidence="2">
    <location>
        <position position="120"/>
    </location>
</feature>
<feature type="compositionally biased region" description="Basic and acidic residues" evidence="1">
    <location>
        <begin position="57"/>
        <end position="66"/>
    </location>
</feature>
<evidence type="ECO:0000313" key="3">
    <source>
        <dbReference type="Proteomes" id="UP000663844"/>
    </source>
</evidence>
<reference evidence="2" key="1">
    <citation type="submission" date="2021-02" db="EMBL/GenBank/DDBJ databases">
        <authorList>
            <person name="Nowell W R."/>
        </authorList>
    </citation>
    <scope>NUCLEOTIDE SEQUENCE</scope>
</reference>